<feature type="region of interest" description="Disordered" evidence="1">
    <location>
        <begin position="200"/>
        <end position="265"/>
    </location>
</feature>
<dbReference type="AlphaFoldDB" id="W2S697"/>
<evidence type="ECO:0000256" key="1">
    <source>
        <dbReference type="SAM" id="MobiDB-lite"/>
    </source>
</evidence>
<dbReference type="InParanoid" id="W2S697"/>
<feature type="compositionally biased region" description="Polar residues" evidence="1">
    <location>
        <begin position="86"/>
        <end position="95"/>
    </location>
</feature>
<feature type="compositionally biased region" description="Polar residues" evidence="1">
    <location>
        <begin position="200"/>
        <end position="211"/>
    </location>
</feature>
<proteinExistence type="predicted"/>
<evidence type="ECO:0000313" key="2">
    <source>
        <dbReference type="EMBL" id="ETN43439.1"/>
    </source>
</evidence>
<name>W2S697_CYPE1</name>
<feature type="region of interest" description="Disordered" evidence="1">
    <location>
        <begin position="1"/>
        <end position="166"/>
    </location>
</feature>
<dbReference type="eggNOG" id="ENOG502RPTS">
    <property type="taxonomic scope" value="Eukaryota"/>
</dbReference>
<keyword evidence="3" id="KW-1185">Reference proteome</keyword>
<sequence length="624" mass="67686">MVSITSRRAQRQVKKGMIQPALPLIPVAKKSKADEPTAYEPPSISGEDTPTAHVAEPGDAASPRIHEASGDTRDESSSGYGGSADQLGSAQSPSQAELDYTRDNAQVEPTEETPAELNDTWTEPATTRGQNTELPSSQDRSPSSTLSERGATQADDKVSHEISDRQDIVTHSSGVATYETWQFGQPAYAEFISATDAEHSTSINKNPSQSAPVLLNGSDGTLPPQNADETSLGSAAADTRRSTSDQTSNAAATKEQDLPYGAGDTISANGSPNASRLASVAEHLLQMSHTKSWADWAVVVTGGVGPPFVTYAHAIMLLRSPRLRSLMEATVARQVAAPSSNVVNLYAPVPLVPHAFEAALRFLYSDAVLTAESTFPTTESARINFLPYILSYWMSGLLLGIDGIVARASMLLSDFVHWDVVELLMKQAEDMTNGVNQKHTGGFIDWTNVAAQWKAQALSFCAQQINPQTFRFDDISTSSLLPSRFANLEERPSKHNPALASMVFGSMPSSTELSPSSPQSEAAPSTSSPQDRAASHILVNVDFRDLVFFYHQSHRTWGDASLELLREVISEREAQRTKIVSNRIVPNKQRMANSSAWDVAAYHEYVQNGELRRERVSFLLPTKQ</sequence>
<dbReference type="EMBL" id="KB822718">
    <property type="protein sequence ID" value="ETN43439.1"/>
    <property type="molecule type" value="Genomic_DNA"/>
</dbReference>
<evidence type="ECO:0008006" key="4">
    <source>
        <dbReference type="Google" id="ProtNLM"/>
    </source>
</evidence>
<feature type="compositionally biased region" description="Polar residues" evidence="1">
    <location>
        <begin position="119"/>
        <end position="147"/>
    </location>
</feature>
<evidence type="ECO:0000313" key="3">
    <source>
        <dbReference type="Proteomes" id="UP000030752"/>
    </source>
</evidence>
<feature type="region of interest" description="Disordered" evidence="1">
    <location>
        <begin position="507"/>
        <end position="531"/>
    </location>
</feature>
<gene>
    <name evidence="2" type="ORF">HMPREF1541_02598</name>
</gene>
<dbReference type="Proteomes" id="UP000030752">
    <property type="component" value="Unassembled WGS sequence"/>
</dbReference>
<feature type="compositionally biased region" description="Basic and acidic residues" evidence="1">
    <location>
        <begin position="154"/>
        <end position="166"/>
    </location>
</feature>
<dbReference type="HOGENOM" id="CLU_030107_0_0_1"/>
<feature type="compositionally biased region" description="Basic and acidic residues" evidence="1">
    <location>
        <begin position="64"/>
        <end position="76"/>
    </location>
</feature>
<feature type="compositionally biased region" description="Low complexity" evidence="1">
    <location>
        <begin position="507"/>
        <end position="530"/>
    </location>
</feature>
<organism evidence="2 3">
    <name type="scientific">Cyphellophora europaea (strain CBS 101466)</name>
    <name type="common">Phialophora europaea</name>
    <dbReference type="NCBI Taxonomy" id="1220924"/>
    <lineage>
        <taxon>Eukaryota</taxon>
        <taxon>Fungi</taxon>
        <taxon>Dikarya</taxon>
        <taxon>Ascomycota</taxon>
        <taxon>Pezizomycotina</taxon>
        <taxon>Eurotiomycetes</taxon>
        <taxon>Chaetothyriomycetidae</taxon>
        <taxon>Chaetothyriales</taxon>
        <taxon>Cyphellophoraceae</taxon>
        <taxon>Cyphellophora</taxon>
    </lineage>
</organism>
<dbReference type="GeneID" id="19969937"/>
<protein>
    <recommendedName>
        <fullName evidence="4">BTB domain-containing protein</fullName>
    </recommendedName>
</protein>
<dbReference type="VEuPathDB" id="FungiDB:HMPREF1541_02598"/>
<reference evidence="2 3" key="1">
    <citation type="submission" date="2013-03" db="EMBL/GenBank/DDBJ databases">
        <title>The Genome Sequence of Phialophora europaea CBS 101466.</title>
        <authorList>
            <consortium name="The Broad Institute Genomics Platform"/>
            <person name="Cuomo C."/>
            <person name="de Hoog S."/>
            <person name="Gorbushina A."/>
            <person name="Walker B."/>
            <person name="Young S.K."/>
            <person name="Zeng Q."/>
            <person name="Gargeya S."/>
            <person name="Fitzgerald M."/>
            <person name="Haas B."/>
            <person name="Abouelleil A."/>
            <person name="Allen A.W."/>
            <person name="Alvarado L."/>
            <person name="Arachchi H.M."/>
            <person name="Berlin A.M."/>
            <person name="Chapman S.B."/>
            <person name="Gainer-Dewar J."/>
            <person name="Goldberg J."/>
            <person name="Griggs A."/>
            <person name="Gujja S."/>
            <person name="Hansen M."/>
            <person name="Howarth C."/>
            <person name="Imamovic A."/>
            <person name="Ireland A."/>
            <person name="Larimer J."/>
            <person name="McCowan C."/>
            <person name="Murphy C."/>
            <person name="Pearson M."/>
            <person name="Poon T.W."/>
            <person name="Priest M."/>
            <person name="Roberts A."/>
            <person name="Saif S."/>
            <person name="Shea T."/>
            <person name="Sisk P."/>
            <person name="Sykes S."/>
            <person name="Wortman J."/>
            <person name="Nusbaum C."/>
            <person name="Birren B."/>
        </authorList>
    </citation>
    <scope>NUCLEOTIDE SEQUENCE [LARGE SCALE GENOMIC DNA]</scope>
    <source>
        <strain evidence="2 3">CBS 101466</strain>
    </source>
</reference>
<dbReference type="RefSeq" id="XP_008715175.1">
    <property type="nucleotide sequence ID" value="XM_008716953.1"/>
</dbReference>
<accession>W2S697</accession>
<feature type="compositionally biased region" description="Polar residues" evidence="1">
    <location>
        <begin position="223"/>
        <end position="233"/>
    </location>
</feature>
<dbReference type="OrthoDB" id="5329403at2759"/>